<evidence type="ECO:0000256" key="1">
    <source>
        <dbReference type="SAM" id="MobiDB-lite"/>
    </source>
</evidence>
<feature type="region of interest" description="Disordered" evidence="1">
    <location>
        <begin position="1"/>
        <end position="111"/>
    </location>
</feature>
<dbReference type="GeneID" id="27905810"/>
<evidence type="ECO:0000313" key="3">
    <source>
        <dbReference type="Proteomes" id="UP000016931"/>
    </source>
</evidence>
<gene>
    <name evidence="2" type="ORF">SEPMUDRAFT_37568</name>
</gene>
<proteinExistence type="predicted"/>
<dbReference type="AlphaFoldDB" id="M3DB81"/>
<reference evidence="2 3" key="1">
    <citation type="journal article" date="2012" name="PLoS Pathog.">
        <title>Diverse lifestyles and strategies of plant pathogenesis encoded in the genomes of eighteen Dothideomycetes fungi.</title>
        <authorList>
            <person name="Ohm R.A."/>
            <person name="Feau N."/>
            <person name="Henrissat B."/>
            <person name="Schoch C.L."/>
            <person name="Horwitz B.A."/>
            <person name="Barry K.W."/>
            <person name="Condon B.J."/>
            <person name="Copeland A.C."/>
            <person name="Dhillon B."/>
            <person name="Glaser F."/>
            <person name="Hesse C.N."/>
            <person name="Kosti I."/>
            <person name="LaButti K."/>
            <person name="Lindquist E.A."/>
            <person name="Lucas S."/>
            <person name="Salamov A.A."/>
            <person name="Bradshaw R.E."/>
            <person name="Ciuffetti L."/>
            <person name="Hamelin R.C."/>
            <person name="Kema G.H.J."/>
            <person name="Lawrence C."/>
            <person name="Scott J.A."/>
            <person name="Spatafora J.W."/>
            <person name="Turgeon B.G."/>
            <person name="de Wit P.J.G.M."/>
            <person name="Zhong S."/>
            <person name="Goodwin S.B."/>
            <person name="Grigoriev I.V."/>
        </authorList>
    </citation>
    <scope>NUCLEOTIDE SEQUENCE [LARGE SCALE GENOMIC DNA]</scope>
    <source>
        <strain evidence="2 3">SO2202</strain>
    </source>
</reference>
<evidence type="ECO:0000313" key="2">
    <source>
        <dbReference type="EMBL" id="EMF15109.1"/>
    </source>
</evidence>
<dbReference type="OMA" id="PLHRRWN"/>
<dbReference type="OrthoDB" id="5383839at2759"/>
<sequence length="301" mass="33179">MSSSASSILDFGNESTKGIRRWGSKTHTPSSNVSTPLVDRTNTTRARSSFSASTADSTPYAGGMTTFLPEMQSTPPMPTFQKPNMETPTPLRRGRGDDETTPSRTQAGRRSVMHNDELGIDRISGSASLMRPKGAYATTPLADRIGETPNLPRGWSQQLDRAICILDASDYTLPAIVAKVRRVFPELNGTLTPAMIDKRLRQLDQIPELDYWAIGLAKNEKQQRREKAKASEVESKRLHSNTASPEAGRGQAESSRAARTRTEHISHIEPGADERPTTPPATQERNLVTRNFLTGFRSEFL</sequence>
<organism evidence="2 3">
    <name type="scientific">Sphaerulina musiva (strain SO2202)</name>
    <name type="common">Poplar stem canker fungus</name>
    <name type="synonym">Septoria musiva</name>
    <dbReference type="NCBI Taxonomy" id="692275"/>
    <lineage>
        <taxon>Eukaryota</taxon>
        <taxon>Fungi</taxon>
        <taxon>Dikarya</taxon>
        <taxon>Ascomycota</taxon>
        <taxon>Pezizomycotina</taxon>
        <taxon>Dothideomycetes</taxon>
        <taxon>Dothideomycetidae</taxon>
        <taxon>Mycosphaerellales</taxon>
        <taxon>Mycosphaerellaceae</taxon>
        <taxon>Sphaerulina</taxon>
    </lineage>
</organism>
<protein>
    <submittedName>
        <fullName evidence="2">Uncharacterized protein</fullName>
    </submittedName>
</protein>
<dbReference type="HOGENOM" id="CLU_080514_0_0_1"/>
<feature type="compositionally biased region" description="Basic and acidic residues" evidence="1">
    <location>
        <begin position="223"/>
        <end position="237"/>
    </location>
</feature>
<feature type="compositionally biased region" description="Low complexity" evidence="1">
    <location>
        <begin position="40"/>
        <end position="58"/>
    </location>
</feature>
<accession>M3DB81</accession>
<feature type="compositionally biased region" description="Basic and acidic residues" evidence="1">
    <location>
        <begin position="260"/>
        <end position="276"/>
    </location>
</feature>
<name>M3DB81_SPHMS</name>
<feature type="compositionally biased region" description="Polar residues" evidence="1">
    <location>
        <begin position="25"/>
        <end position="35"/>
    </location>
</feature>
<dbReference type="RefSeq" id="XP_016763230.1">
    <property type="nucleotide sequence ID" value="XM_016908673.1"/>
</dbReference>
<feature type="region of interest" description="Disordered" evidence="1">
    <location>
        <begin position="223"/>
        <end position="289"/>
    </location>
</feature>
<dbReference type="eggNOG" id="ENOG502TE07">
    <property type="taxonomic scope" value="Eukaryota"/>
</dbReference>
<dbReference type="Proteomes" id="UP000016931">
    <property type="component" value="Unassembled WGS sequence"/>
</dbReference>
<feature type="compositionally biased region" description="Polar residues" evidence="1">
    <location>
        <begin position="280"/>
        <end position="289"/>
    </location>
</feature>
<keyword evidence="3" id="KW-1185">Reference proteome</keyword>
<dbReference type="EMBL" id="KB456261">
    <property type="protein sequence ID" value="EMF15109.1"/>
    <property type="molecule type" value="Genomic_DNA"/>
</dbReference>